<gene>
    <name evidence="1" type="ORF">DIATSA_LOCUS5302</name>
</gene>
<reference evidence="1" key="2">
    <citation type="submission" date="2022-10" db="EMBL/GenBank/DDBJ databases">
        <authorList>
            <consortium name="ENA_rothamsted_submissions"/>
            <consortium name="culmorum"/>
            <person name="King R."/>
        </authorList>
    </citation>
    <scope>NUCLEOTIDE SEQUENCE</scope>
</reference>
<dbReference type="AlphaFoldDB" id="A0A9N9R1F7"/>
<evidence type="ECO:0000313" key="2">
    <source>
        <dbReference type="Proteomes" id="UP001153714"/>
    </source>
</evidence>
<evidence type="ECO:0000313" key="1">
    <source>
        <dbReference type="EMBL" id="CAG9787419.1"/>
    </source>
</evidence>
<reference evidence="1" key="1">
    <citation type="submission" date="2021-12" db="EMBL/GenBank/DDBJ databases">
        <authorList>
            <person name="King R."/>
        </authorList>
    </citation>
    <scope>NUCLEOTIDE SEQUENCE</scope>
</reference>
<dbReference type="Proteomes" id="UP001153714">
    <property type="component" value="Chromosome 17"/>
</dbReference>
<organism evidence="1 2">
    <name type="scientific">Diatraea saccharalis</name>
    <name type="common">sugarcane borer</name>
    <dbReference type="NCBI Taxonomy" id="40085"/>
    <lineage>
        <taxon>Eukaryota</taxon>
        <taxon>Metazoa</taxon>
        <taxon>Ecdysozoa</taxon>
        <taxon>Arthropoda</taxon>
        <taxon>Hexapoda</taxon>
        <taxon>Insecta</taxon>
        <taxon>Pterygota</taxon>
        <taxon>Neoptera</taxon>
        <taxon>Endopterygota</taxon>
        <taxon>Lepidoptera</taxon>
        <taxon>Glossata</taxon>
        <taxon>Ditrysia</taxon>
        <taxon>Pyraloidea</taxon>
        <taxon>Crambidae</taxon>
        <taxon>Crambinae</taxon>
        <taxon>Diatraea</taxon>
    </lineage>
</organism>
<sequence>MGNDLCDVPASLLATHTARDYCVGHMLAVEKHGDLPRVSCDVRVRVVAHAAMSRRDDYELARLVLEFLFQGACRLAAQNCFLGVLSAHPYLHALALHLVAEINPVEKLDTASVECLSIGTWRPQCGEVRIVLDAWGQKCPHLLPSLLTMLDCTPHLQLAIGSWLCEYVGARGGEVEEWCWRVMRRLRIHRVYWRQGWDAPPPSPHPTHLFAHAHALAASSWGHCVPMICSDGVESLYKLATTRAQDALHYLFPIMLVLAQSPESVSTTPRFRDLFTLLINAGPGLFQRALGRGGAPGADSLLRLMLEQLKHEK</sequence>
<name>A0A9N9R1F7_9NEOP</name>
<dbReference type="EMBL" id="OU893348">
    <property type="protein sequence ID" value="CAG9787419.1"/>
    <property type="molecule type" value="Genomic_DNA"/>
</dbReference>
<proteinExistence type="predicted"/>
<accession>A0A9N9R1F7</accession>
<keyword evidence="2" id="KW-1185">Reference proteome</keyword>
<dbReference type="OrthoDB" id="75419at2759"/>
<protein>
    <submittedName>
        <fullName evidence="1">Uncharacterized protein</fullName>
    </submittedName>
</protein>